<evidence type="ECO:0000256" key="2">
    <source>
        <dbReference type="ARBA" id="ARBA00003906"/>
    </source>
</evidence>
<dbReference type="CDD" id="cd07036">
    <property type="entry name" value="TPP_PYR_E1-PDHc-beta_like"/>
    <property type="match status" value="1"/>
</dbReference>
<dbReference type="PANTHER" id="PTHR42980">
    <property type="entry name" value="2-OXOISOVALERATE DEHYDROGENASE SUBUNIT BETA-RELATED"/>
    <property type="match status" value="1"/>
</dbReference>
<dbReference type="InterPro" id="IPR033248">
    <property type="entry name" value="Transketolase_C"/>
</dbReference>
<proteinExistence type="predicted"/>
<accession>A0ABX8V1Q6</accession>
<dbReference type="RefSeq" id="WP_215217627.1">
    <property type="nucleotide sequence ID" value="NZ_CP075587.1"/>
</dbReference>
<evidence type="ECO:0000256" key="4">
    <source>
        <dbReference type="ARBA" id="ARBA00023002"/>
    </source>
</evidence>
<evidence type="ECO:0000259" key="6">
    <source>
        <dbReference type="SMART" id="SM00861"/>
    </source>
</evidence>
<evidence type="ECO:0000313" key="8">
    <source>
        <dbReference type="Proteomes" id="UP000826014"/>
    </source>
</evidence>
<dbReference type="InterPro" id="IPR009014">
    <property type="entry name" value="Transketo_C/PFOR_II"/>
</dbReference>
<dbReference type="EC" id="1.2.4.4" evidence="3"/>
<keyword evidence="7" id="KW-0808">Transferase</keyword>
<sequence>MTQQLFCQGLTRAMKTLEVIYRTRFADEKMKKLIRQNKGGTFHLCTAGHEMVGAVAASALIPGKDWGLAYYRDRGFAIGIGCTLTEIIAASLARDIPHHSSGRMMPEHFSHKEFRLPCQSSCVGSQFLQAVGVAKARQLLKEDDVVYVSAGDGATSQGDFHEALNFSLLHKLGVIFVIQDNGFAISVPIKDQTAGGSIAYMAEGYPGLSIFDVDGGDYEELTKAFDTAVQKARGAQGPSLIVAKVPRIGPHSSSDDQNKYRTIKCIASDQAKDILPRMENHLVGLGVSIDEMQKMKNRCFEEVEKAAVEADQIPFPIADTAADHVFKKSVIEDFQLQKTSKCPLESIVMMDGLNHALDEEMQYDSNVVVFGQDVAHGKGGVFGITRKLTEKYGSSRCFNSPLAESSIIGVALGMSIAGIRPVVEIQFADYMWTGVNQLFNELSSFHYRSNAEWHCPVVIRMPYGGYIQGGPYHSQSVEAILAHIPGLKVVIPSNAADAKRLLKMAIRDPNPVVFLEHKALYRQRVFCASPEPSEEELQAFGIAKYVRKGADLTVVCWGMMVFMASQIADRLLQDGISIEVIDLRTLVPLDLDLIVQSIKKTGKLLIAHEAVRTCGFGAEIAALIAEEAFDLLDAPIKRVTAKDCPVPYCKRLEDAVLPQIEDLEQAIHQLARF</sequence>
<reference evidence="7 8" key="1">
    <citation type="journal article" date="2022" name="bioRxiv">
        <title>Ecology and evolution of chlamydial symbionts of arthropods.</title>
        <authorList>
            <person name="Halter T."/>
            <person name="Koestlbacher S."/>
            <person name="Collingro A."/>
            <person name="Sixt B.S."/>
            <person name="Toenshoff E.R."/>
            <person name="Hendrickx F."/>
            <person name="Kostanjsek R."/>
            <person name="Horn M."/>
        </authorList>
    </citation>
    <scope>NUCLEOTIDE SEQUENCE [LARGE SCALE GENOMIC DNA]</scope>
    <source>
        <strain evidence="7">W744xW776</strain>
    </source>
</reference>
<dbReference type="Pfam" id="PF02779">
    <property type="entry name" value="Transket_pyr"/>
    <property type="match status" value="1"/>
</dbReference>
<comment type="cofactor">
    <cofactor evidence="1">
        <name>thiamine diphosphate</name>
        <dbReference type="ChEBI" id="CHEBI:58937"/>
    </cofactor>
</comment>
<dbReference type="Gene3D" id="3.40.50.970">
    <property type="match status" value="2"/>
</dbReference>
<dbReference type="InterPro" id="IPR029061">
    <property type="entry name" value="THDP-binding"/>
</dbReference>
<dbReference type="InterPro" id="IPR001017">
    <property type="entry name" value="DH_E1"/>
</dbReference>
<evidence type="ECO:0000313" key="7">
    <source>
        <dbReference type="EMBL" id="QYF49170.1"/>
    </source>
</evidence>
<dbReference type="SUPFAM" id="SSF52518">
    <property type="entry name" value="Thiamin diphosphate-binding fold (THDP-binding)"/>
    <property type="match status" value="2"/>
</dbReference>
<evidence type="ECO:0000256" key="1">
    <source>
        <dbReference type="ARBA" id="ARBA00001964"/>
    </source>
</evidence>
<protein>
    <recommendedName>
        <fullName evidence="3">3-methyl-2-oxobutanoate dehydrogenase (2-methylpropanoyl-transferring)</fullName>
        <ecNumber evidence="3">1.2.4.4</ecNumber>
    </recommendedName>
</protein>
<dbReference type="Proteomes" id="UP000826014">
    <property type="component" value="Chromosome"/>
</dbReference>
<evidence type="ECO:0000256" key="3">
    <source>
        <dbReference type="ARBA" id="ARBA00012277"/>
    </source>
</evidence>
<dbReference type="CDD" id="cd02000">
    <property type="entry name" value="TPP_E1_PDC_ADC_BCADC"/>
    <property type="match status" value="1"/>
</dbReference>
<name>A0ABX8V1Q6_9BACT</name>
<dbReference type="Pfam" id="PF02780">
    <property type="entry name" value="Transketolase_C"/>
    <property type="match status" value="1"/>
</dbReference>
<dbReference type="EMBL" id="CP075587">
    <property type="protein sequence ID" value="QYF49170.1"/>
    <property type="molecule type" value="Genomic_DNA"/>
</dbReference>
<dbReference type="InterPro" id="IPR005475">
    <property type="entry name" value="Transketolase-like_Pyr-bd"/>
</dbReference>
<dbReference type="SUPFAM" id="SSF52922">
    <property type="entry name" value="TK C-terminal domain-like"/>
    <property type="match status" value="1"/>
</dbReference>
<dbReference type="PANTHER" id="PTHR42980:SF1">
    <property type="entry name" value="2-OXOISOVALERATE DEHYDROGENASE SUBUNIT BETA, MITOCHONDRIAL"/>
    <property type="match status" value="1"/>
</dbReference>
<dbReference type="Pfam" id="PF00676">
    <property type="entry name" value="E1_dh"/>
    <property type="match status" value="1"/>
</dbReference>
<evidence type="ECO:0000256" key="5">
    <source>
        <dbReference type="ARBA" id="ARBA00023052"/>
    </source>
</evidence>
<organism evidence="7 8">
    <name type="scientific">Candidatus Rhabdochlamydia oedothoracis</name>
    <dbReference type="NCBI Taxonomy" id="2720720"/>
    <lineage>
        <taxon>Bacteria</taxon>
        <taxon>Pseudomonadati</taxon>
        <taxon>Chlamydiota</taxon>
        <taxon>Chlamydiia</taxon>
        <taxon>Parachlamydiales</taxon>
        <taxon>Candidatus Rhabdochlamydiaceae</taxon>
        <taxon>Candidatus Rhabdochlamydia</taxon>
    </lineage>
</organism>
<dbReference type="SMART" id="SM00861">
    <property type="entry name" value="Transket_pyr"/>
    <property type="match status" value="1"/>
</dbReference>
<keyword evidence="8" id="KW-1185">Reference proteome</keyword>
<keyword evidence="5" id="KW-0786">Thiamine pyrophosphate</keyword>
<dbReference type="Gene3D" id="3.40.50.920">
    <property type="match status" value="1"/>
</dbReference>
<feature type="domain" description="Transketolase-like pyrimidine-binding" evidence="6">
    <location>
        <begin position="347"/>
        <end position="523"/>
    </location>
</feature>
<comment type="function">
    <text evidence="2">E1 component of the 2-oxoglutarate dehydrogenase (OGDH) complex which catalyzes the decarboxylation of 2-oxoglutarate, the first step in the conversion of 2-oxoglutarate to succinyl-CoA and CO(2).</text>
</comment>
<gene>
    <name evidence="7" type="ORF">RHABOEDO_001453</name>
</gene>
<dbReference type="GO" id="GO:0008661">
    <property type="term" value="F:1-deoxy-D-xylulose-5-phosphate synthase activity"/>
    <property type="evidence" value="ECO:0007669"/>
    <property type="project" value="UniProtKB-EC"/>
</dbReference>
<keyword evidence="4" id="KW-0560">Oxidoreductase</keyword>